<accession>B9S792</accession>
<dbReference type="EMBL" id="EQ973884">
    <property type="protein sequence ID" value="EEF40497.1"/>
    <property type="molecule type" value="Genomic_DNA"/>
</dbReference>
<evidence type="ECO:0000313" key="1">
    <source>
        <dbReference type="EMBL" id="EEF40497.1"/>
    </source>
</evidence>
<dbReference type="Proteomes" id="UP000008311">
    <property type="component" value="Unassembled WGS sequence"/>
</dbReference>
<reference evidence="2" key="1">
    <citation type="journal article" date="2010" name="Nat. Biotechnol.">
        <title>Draft genome sequence of the oilseed species Ricinus communis.</title>
        <authorList>
            <person name="Chan A.P."/>
            <person name="Crabtree J."/>
            <person name="Zhao Q."/>
            <person name="Lorenzi H."/>
            <person name="Orvis J."/>
            <person name="Puiu D."/>
            <person name="Melake-Berhan A."/>
            <person name="Jones K.M."/>
            <person name="Redman J."/>
            <person name="Chen G."/>
            <person name="Cahoon E.B."/>
            <person name="Gedil M."/>
            <person name="Stanke M."/>
            <person name="Haas B.J."/>
            <person name="Wortman J.R."/>
            <person name="Fraser-Liggett C.M."/>
            <person name="Ravel J."/>
            <person name="Rabinowicz P.D."/>
        </authorList>
    </citation>
    <scope>NUCLEOTIDE SEQUENCE [LARGE SCALE GENOMIC DNA]</scope>
    <source>
        <strain evidence="2">cv. Hale</strain>
    </source>
</reference>
<keyword evidence="2" id="KW-1185">Reference proteome</keyword>
<sequence>MMLRINFSGSSLESRIFVCFVFPLAMLDGGIFLELTNTGSNRTAERKWWN</sequence>
<protein>
    <submittedName>
        <fullName evidence="1">Uncharacterized protein</fullName>
    </submittedName>
</protein>
<dbReference type="InParanoid" id="B9S792"/>
<organism evidence="1 2">
    <name type="scientific">Ricinus communis</name>
    <name type="common">Castor bean</name>
    <dbReference type="NCBI Taxonomy" id="3988"/>
    <lineage>
        <taxon>Eukaryota</taxon>
        <taxon>Viridiplantae</taxon>
        <taxon>Streptophyta</taxon>
        <taxon>Embryophyta</taxon>
        <taxon>Tracheophyta</taxon>
        <taxon>Spermatophyta</taxon>
        <taxon>Magnoliopsida</taxon>
        <taxon>eudicotyledons</taxon>
        <taxon>Gunneridae</taxon>
        <taxon>Pentapetalae</taxon>
        <taxon>rosids</taxon>
        <taxon>fabids</taxon>
        <taxon>Malpighiales</taxon>
        <taxon>Euphorbiaceae</taxon>
        <taxon>Acalyphoideae</taxon>
        <taxon>Acalypheae</taxon>
        <taxon>Ricinus</taxon>
    </lineage>
</organism>
<evidence type="ECO:0000313" key="2">
    <source>
        <dbReference type="Proteomes" id="UP000008311"/>
    </source>
</evidence>
<name>B9S792_RICCO</name>
<gene>
    <name evidence="1" type="ORF">RCOM_0774570</name>
</gene>
<dbReference type="AlphaFoldDB" id="B9S792"/>
<proteinExistence type="predicted"/>